<sequence length="64" mass="6765">MIAIALFVTSGVLFLLAAYRREQGIPEAGARRPDHTTAFLRLQALCAAVGAIAVSVVHMITVVS</sequence>
<keyword evidence="1" id="KW-0472">Membrane</keyword>
<evidence type="ECO:0000256" key="1">
    <source>
        <dbReference type="SAM" id="Phobius"/>
    </source>
</evidence>
<dbReference type="Proteomes" id="UP000467148">
    <property type="component" value="Chromosome"/>
</dbReference>
<dbReference type="AlphaFoldDB" id="A0A7I7T7W7"/>
<gene>
    <name evidence="2" type="ORF">MHEL_36070</name>
</gene>
<dbReference type="KEGG" id="mhev:MHEL_36070"/>
<keyword evidence="3" id="KW-1185">Reference proteome</keyword>
<organism evidence="2 3">
    <name type="scientific">Mycolicibacterium helvum</name>
    <dbReference type="NCBI Taxonomy" id="1534349"/>
    <lineage>
        <taxon>Bacteria</taxon>
        <taxon>Bacillati</taxon>
        <taxon>Actinomycetota</taxon>
        <taxon>Actinomycetes</taxon>
        <taxon>Mycobacteriales</taxon>
        <taxon>Mycobacteriaceae</taxon>
        <taxon>Mycolicibacterium</taxon>
    </lineage>
</organism>
<feature type="transmembrane region" description="Helical" evidence="1">
    <location>
        <begin position="42"/>
        <end position="63"/>
    </location>
</feature>
<accession>A0A7I7T7W7</accession>
<dbReference type="EMBL" id="AP022596">
    <property type="protein sequence ID" value="BBY65364.1"/>
    <property type="molecule type" value="Genomic_DNA"/>
</dbReference>
<reference evidence="2 3" key="1">
    <citation type="journal article" date="2019" name="Emerg. Microbes Infect.">
        <title>Comprehensive subspecies identification of 175 nontuberculous mycobacteria species based on 7547 genomic profiles.</title>
        <authorList>
            <person name="Matsumoto Y."/>
            <person name="Kinjo T."/>
            <person name="Motooka D."/>
            <person name="Nabeya D."/>
            <person name="Jung N."/>
            <person name="Uechi K."/>
            <person name="Horii T."/>
            <person name="Iida T."/>
            <person name="Fujita J."/>
            <person name="Nakamura S."/>
        </authorList>
    </citation>
    <scope>NUCLEOTIDE SEQUENCE [LARGE SCALE GENOMIC DNA]</scope>
    <source>
        <strain evidence="2 3">JCM 30396</strain>
    </source>
</reference>
<evidence type="ECO:0000313" key="2">
    <source>
        <dbReference type="EMBL" id="BBY65364.1"/>
    </source>
</evidence>
<proteinExistence type="predicted"/>
<evidence type="ECO:0000313" key="3">
    <source>
        <dbReference type="Proteomes" id="UP000467148"/>
    </source>
</evidence>
<protein>
    <submittedName>
        <fullName evidence="2">Uncharacterized protein</fullName>
    </submittedName>
</protein>
<keyword evidence="1" id="KW-1133">Transmembrane helix</keyword>
<dbReference type="RefSeq" id="WP_163749465.1">
    <property type="nucleotide sequence ID" value="NZ_AP022596.1"/>
</dbReference>
<name>A0A7I7T7W7_9MYCO</name>
<keyword evidence="1" id="KW-0812">Transmembrane</keyword>